<comment type="subcellular location">
    <subcellularLocation>
        <location evidence="1">Endoplasmic reticulum membrane</location>
        <topology evidence="1">Peripheral membrane protein</topology>
    </subcellularLocation>
    <subcellularLocation>
        <location evidence="2">Preautophagosomal structure membrane</location>
        <topology evidence="2">Peripheral membrane protein</topology>
    </subcellularLocation>
</comment>
<feature type="region of interest" description="Disordered" evidence="13">
    <location>
        <begin position="1429"/>
        <end position="1468"/>
    </location>
</feature>
<dbReference type="GO" id="GO:0006869">
    <property type="term" value="P:lipid transport"/>
    <property type="evidence" value="ECO:0007669"/>
    <property type="project" value="UniProtKB-KW"/>
</dbReference>
<feature type="region of interest" description="Disordered" evidence="13">
    <location>
        <begin position="90"/>
        <end position="120"/>
    </location>
</feature>
<dbReference type="GO" id="GO:0034045">
    <property type="term" value="C:phagophore assembly site membrane"/>
    <property type="evidence" value="ECO:0007669"/>
    <property type="project" value="UniProtKB-SubCell"/>
</dbReference>
<protein>
    <recommendedName>
        <fullName evidence="4">Autophagy-related protein 2</fullName>
    </recommendedName>
</protein>
<evidence type="ECO:0000256" key="8">
    <source>
        <dbReference type="ARBA" id="ARBA00023055"/>
    </source>
</evidence>
<evidence type="ECO:0000256" key="7">
    <source>
        <dbReference type="ARBA" id="ARBA00023006"/>
    </source>
</evidence>
<feature type="region of interest" description="Disordered" evidence="13">
    <location>
        <begin position="337"/>
        <end position="371"/>
    </location>
</feature>
<keyword evidence="8" id="KW-0445">Lipid transport</keyword>
<feature type="compositionally biased region" description="Basic and acidic residues" evidence="13">
    <location>
        <begin position="161"/>
        <end position="176"/>
    </location>
</feature>
<keyword evidence="7" id="KW-0072">Autophagy</keyword>
<dbReference type="GO" id="GO:0000045">
    <property type="term" value="P:autophagosome assembly"/>
    <property type="evidence" value="ECO:0007669"/>
    <property type="project" value="TreeGrafter"/>
</dbReference>
<name>A0AAN6JJP5_9BASI</name>
<dbReference type="GO" id="GO:0032266">
    <property type="term" value="F:phosphatidylinositol-3-phosphate binding"/>
    <property type="evidence" value="ECO:0007669"/>
    <property type="project" value="TreeGrafter"/>
</dbReference>
<dbReference type="Pfam" id="PF13329">
    <property type="entry name" value="ATG2_CAD"/>
    <property type="match status" value="2"/>
</dbReference>
<reference evidence="14" key="1">
    <citation type="journal article" date="2023" name="PhytoFront">
        <title>Draft Genome Resources of Seven Strains of Tilletia horrida, Causal Agent of Kernel Smut of Rice.</title>
        <authorList>
            <person name="Khanal S."/>
            <person name="Antony Babu S."/>
            <person name="Zhou X.G."/>
        </authorList>
    </citation>
    <scope>NUCLEOTIDE SEQUENCE</scope>
    <source>
        <strain evidence="14">TX3</strain>
    </source>
</reference>
<evidence type="ECO:0000313" key="15">
    <source>
        <dbReference type="Proteomes" id="UP001176521"/>
    </source>
</evidence>
<feature type="compositionally biased region" description="Low complexity" evidence="13">
    <location>
        <begin position="342"/>
        <end position="362"/>
    </location>
</feature>
<dbReference type="GO" id="GO:0043495">
    <property type="term" value="F:protein-membrane adaptor activity"/>
    <property type="evidence" value="ECO:0007669"/>
    <property type="project" value="TreeGrafter"/>
</dbReference>
<comment type="catalytic activity">
    <reaction evidence="10">
        <text>a 1,2-diacyl-sn-glycero-3-phospho-L-serine(in) = a 1,2-diacyl-sn-glycero-3-phospho-L-serine(out)</text>
        <dbReference type="Rhea" id="RHEA:38663"/>
        <dbReference type="ChEBI" id="CHEBI:57262"/>
    </reaction>
</comment>
<feature type="compositionally biased region" description="Low complexity" evidence="13">
    <location>
        <begin position="1429"/>
        <end position="1448"/>
    </location>
</feature>
<keyword evidence="15" id="KW-1185">Reference proteome</keyword>
<dbReference type="GO" id="GO:0005789">
    <property type="term" value="C:endoplasmic reticulum membrane"/>
    <property type="evidence" value="ECO:0007669"/>
    <property type="project" value="UniProtKB-SubCell"/>
</dbReference>
<comment type="caution">
    <text evidence="14">The sequence shown here is derived from an EMBL/GenBank/DDBJ whole genome shotgun (WGS) entry which is preliminary data.</text>
</comment>
<accession>A0AAN6JJP5</accession>
<evidence type="ECO:0000256" key="11">
    <source>
        <dbReference type="ARBA" id="ARBA00024615"/>
    </source>
</evidence>
<dbReference type="GO" id="GO:0034727">
    <property type="term" value="P:piecemeal microautophagy of the nucleus"/>
    <property type="evidence" value="ECO:0007669"/>
    <property type="project" value="TreeGrafter"/>
</dbReference>
<keyword evidence="9" id="KW-0472">Membrane</keyword>
<evidence type="ECO:0000313" key="14">
    <source>
        <dbReference type="EMBL" id="KAK0530302.1"/>
    </source>
</evidence>
<dbReference type="EMBL" id="JAPDMQ010000218">
    <property type="protein sequence ID" value="KAK0530302.1"/>
    <property type="molecule type" value="Genomic_DNA"/>
</dbReference>
<organism evidence="14 15">
    <name type="scientific">Tilletia horrida</name>
    <dbReference type="NCBI Taxonomy" id="155126"/>
    <lineage>
        <taxon>Eukaryota</taxon>
        <taxon>Fungi</taxon>
        <taxon>Dikarya</taxon>
        <taxon>Basidiomycota</taxon>
        <taxon>Ustilaginomycotina</taxon>
        <taxon>Exobasidiomycetes</taxon>
        <taxon>Tilletiales</taxon>
        <taxon>Tilletiaceae</taxon>
        <taxon>Tilletia</taxon>
    </lineage>
</organism>
<evidence type="ECO:0000256" key="13">
    <source>
        <dbReference type="SAM" id="MobiDB-lite"/>
    </source>
</evidence>
<feature type="region of interest" description="Disordered" evidence="13">
    <location>
        <begin position="158"/>
        <end position="187"/>
    </location>
</feature>
<dbReference type="PANTHER" id="PTHR13190">
    <property type="entry name" value="AUTOPHAGY-RELATED 2, ISOFORM A"/>
    <property type="match status" value="1"/>
</dbReference>
<dbReference type="InterPro" id="IPR026849">
    <property type="entry name" value="ATG2"/>
</dbReference>
<evidence type="ECO:0000256" key="4">
    <source>
        <dbReference type="ARBA" id="ARBA00018070"/>
    </source>
</evidence>
<evidence type="ECO:0000256" key="1">
    <source>
        <dbReference type="ARBA" id="ARBA00004406"/>
    </source>
</evidence>
<evidence type="ECO:0000256" key="10">
    <source>
        <dbReference type="ARBA" id="ARBA00024479"/>
    </source>
</evidence>
<keyword evidence="5" id="KW-0813">Transport</keyword>
<feature type="compositionally biased region" description="Polar residues" evidence="13">
    <location>
        <begin position="852"/>
        <end position="865"/>
    </location>
</feature>
<evidence type="ECO:0000256" key="3">
    <source>
        <dbReference type="ARBA" id="ARBA00009714"/>
    </source>
</evidence>
<sequence>MFAWLAEAATLPLGVGTTAGIASLSTAIQRRILGYLLRRFLGHLLLDPDSHFDDASLDAALLATGRVEVRNLAIDPDAINALLLPAQPAMAGNEAQSQPGADTAAAAPEQPHDGPPAPFVPIRVIRGSIARVAIQLPWPNMWSGELSVEVDGPDVAFTLQRGDRSDGSGAVSRDEHNDDDNDDAGMAGSMMFQSVLQEVQNEPEIAAALRGAERASAASASSSSGLRPTPAFAAPAPPKKASSPATSSSMLQGIVDSLLARLKVGVQNARITVLPPQSTSRIPPCQLCLDSVAVSISPKTEDSDAEDDDSRPKEIVRSASLRGVSLWLLGQDGALAEHTRSDPSSSSSDISSSSSSEQSSDSGGPRFHKDGSQRFVYLPAVELLLRQIPTVSSPLSKRPSGQPALVVQTEVKIPTIRLSLSRSTVVGLQILADDFTQWANSLPSSSNATDGKDGDEHEQEGLSSSSSQSTELGASLILDAAHATRSNMPAMDMTQSLVGLPAPPPLLQLGKKKKRPAVSKLTVQIEEAILDANVPRKFDEHRSRHFRIQAGQIEATIHPRPEEKRTSIDVRLGRLDVEEVAESGHTWQILQRTPPKSLFAPRNPILKLHLVSFADPATNYRESKMALILDEFIASLRADPTVLEDILAFVAAPEGTFTEVEPNEITRISVRIPAASISIVPSGAASAGRPSGAGAGAGGSAGHGRMVLTLADVHARIKVMPRAESTPIHLSWKELCVMILDQVPVGEEGGGRVSAKTRSGRDRTMADGIHGFWKSYGLSPILTVKNFVSDTVLHKSAKPDVELSVSRGNVNGMLCADTLNATIAFGQAVAADLAAQPPTTKQEEKSGDDLTESQTSTATSRNTEILRSVEEDAFDQAPTISSIPDLLEDDIPYDPSYVGTQTESPKLQEIDLSGSDFFGEGAIAAVPVEPVYDGTVVSVAEGVTIRMLHPGGINPQLDYFVSPVAKHEADSGYSSNLRVRCSRLNITLGLYAGYDWAVTRRALEEEARRVRRRLQKIKQLLSEGQEPDDSVEQAIGSLSESVHLTLPEGADELNATNALEALRQEFGDDLESEAAFRDESAETGSTASTWQAMPTAAAKAQARSRMAHSDAVRRRTKLERSAQSMIDININGISVEFDAFDEEEPLSSRLSVDAKKLEIIDNIKTSTWRTFLTELLPEGRTTHRDANARMLRLLVENERTAAREQGYEAKMRLKVAPLRLHVDQDALDFFKAFFAFKLPGTPSAPAGPAPASEPHIQVADVHAVRIKLDYKPKRVDYGELRQGKTIELMNFFHFDGSDMTLRHVTLRGIAGWPRFFEALNDIWTPDVKANQLADVIAGIAPIRTVVNVGAGLADLVLLPIEQYQKDGRLVKGIGRGLGSFAKTATLEAVKLTAQLATGTQVILERAEHVLGGRMSTDVRAEALASASAASSSSAGMGGETSAATTSGARPIPRPRISDERIDPVSRGLGAETADEVAALSKYSRPPEDMRDALTQAYAGLRRGVNSAAQTILAVPMEIYESPSGQGAAQPVIRAVPIAFLQGALGASEAVSKTLLGLQNAIDPSKDSEGKYK</sequence>
<evidence type="ECO:0000256" key="12">
    <source>
        <dbReference type="ARBA" id="ARBA00024631"/>
    </source>
</evidence>
<dbReference type="GO" id="GO:0061908">
    <property type="term" value="C:phagophore"/>
    <property type="evidence" value="ECO:0007669"/>
    <property type="project" value="TreeGrafter"/>
</dbReference>
<evidence type="ECO:0000256" key="6">
    <source>
        <dbReference type="ARBA" id="ARBA00022824"/>
    </source>
</evidence>
<feature type="region of interest" description="Disordered" evidence="13">
    <location>
        <begin position="441"/>
        <end position="469"/>
    </location>
</feature>
<dbReference type="GO" id="GO:0061709">
    <property type="term" value="P:reticulophagy"/>
    <property type="evidence" value="ECO:0007669"/>
    <property type="project" value="TreeGrafter"/>
</dbReference>
<dbReference type="GO" id="GO:0061723">
    <property type="term" value="P:glycophagy"/>
    <property type="evidence" value="ECO:0007669"/>
    <property type="project" value="TreeGrafter"/>
</dbReference>
<keyword evidence="6" id="KW-0256">Endoplasmic reticulum</keyword>
<evidence type="ECO:0000256" key="9">
    <source>
        <dbReference type="ARBA" id="ARBA00023136"/>
    </source>
</evidence>
<evidence type="ECO:0000256" key="5">
    <source>
        <dbReference type="ARBA" id="ARBA00022448"/>
    </source>
</evidence>
<comment type="catalytic activity">
    <reaction evidence="12">
        <text>a 1,2-diacyl-sn-glycero-3-phosphocholine(in) = a 1,2-diacyl-sn-glycero-3-phosphocholine(out)</text>
        <dbReference type="Rhea" id="RHEA:38571"/>
        <dbReference type="ChEBI" id="CHEBI:57643"/>
    </reaction>
</comment>
<gene>
    <name evidence="14" type="primary">ATG2</name>
    <name evidence="14" type="ORF">OC842_003964</name>
</gene>
<feature type="region of interest" description="Disordered" evidence="13">
    <location>
        <begin position="835"/>
        <end position="903"/>
    </location>
</feature>
<evidence type="ECO:0000256" key="2">
    <source>
        <dbReference type="ARBA" id="ARBA00004623"/>
    </source>
</evidence>
<dbReference type="Proteomes" id="UP001176521">
    <property type="component" value="Unassembled WGS sequence"/>
</dbReference>
<feature type="region of interest" description="Disordered" evidence="13">
    <location>
        <begin position="219"/>
        <end position="247"/>
    </location>
</feature>
<comment type="catalytic activity">
    <reaction evidence="11">
        <text>a 1,2-diacyl-sn-glycero-3-phosphoethanolamine(in) = a 1,2-diacyl-sn-glycero-3-phosphoethanolamine(out)</text>
        <dbReference type="Rhea" id="RHEA:38895"/>
        <dbReference type="ChEBI" id="CHEBI:64612"/>
    </reaction>
</comment>
<dbReference type="GO" id="GO:0000422">
    <property type="term" value="P:autophagy of mitochondrion"/>
    <property type="evidence" value="ECO:0007669"/>
    <property type="project" value="TreeGrafter"/>
</dbReference>
<proteinExistence type="inferred from homology"/>
<dbReference type="PANTHER" id="PTHR13190:SF1">
    <property type="entry name" value="AUTOPHAGY-RELATED 2, ISOFORM A"/>
    <property type="match status" value="1"/>
</dbReference>
<comment type="similarity">
    <text evidence="3">Belongs to the ATG2 family.</text>
</comment>